<dbReference type="CDD" id="cd03710">
    <property type="entry name" value="BipA_TypA_C"/>
    <property type="match status" value="1"/>
</dbReference>
<keyword evidence="1" id="KW-0342">GTP-binding</keyword>
<dbReference type="RefSeq" id="WP_320686714.1">
    <property type="nucleotide sequence ID" value="NZ_JAXBLV010000174.1"/>
</dbReference>
<proteinExistence type="predicted"/>
<dbReference type="InterPro" id="IPR027417">
    <property type="entry name" value="P-loop_NTPase"/>
</dbReference>
<dbReference type="Gene3D" id="3.30.70.240">
    <property type="match status" value="1"/>
</dbReference>
<dbReference type="NCBIfam" id="TIGR00231">
    <property type="entry name" value="small_GTP"/>
    <property type="match status" value="1"/>
</dbReference>
<evidence type="ECO:0000256" key="1">
    <source>
        <dbReference type="ARBA" id="ARBA00023134"/>
    </source>
</evidence>
<dbReference type="SUPFAM" id="SSF52540">
    <property type="entry name" value="P-loop containing nucleoside triphosphate hydrolases"/>
    <property type="match status" value="1"/>
</dbReference>
<name>A0ABU5EYR6_9BACT</name>
<dbReference type="EMBL" id="JAXBLV010000174">
    <property type="protein sequence ID" value="MDY3560063.1"/>
    <property type="molecule type" value="Genomic_DNA"/>
</dbReference>
<feature type="domain" description="Tr-type G" evidence="3">
    <location>
        <begin position="4"/>
        <end position="205"/>
    </location>
</feature>
<dbReference type="InterPro" id="IPR035651">
    <property type="entry name" value="BipA_V"/>
</dbReference>
<dbReference type="SUPFAM" id="SSF50447">
    <property type="entry name" value="Translation proteins"/>
    <property type="match status" value="1"/>
</dbReference>
<dbReference type="Pfam" id="PF21018">
    <property type="entry name" value="BipA_C"/>
    <property type="match status" value="1"/>
</dbReference>
<dbReference type="InterPro" id="IPR047041">
    <property type="entry name" value="BipA_GTP-bd_dom"/>
</dbReference>
<dbReference type="PANTHER" id="PTHR42908">
    <property type="entry name" value="TRANSLATION ELONGATION FACTOR-RELATED"/>
    <property type="match status" value="1"/>
</dbReference>
<dbReference type="InterPro" id="IPR047043">
    <property type="entry name" value="BipA_III"/>
</dbReference>
<gene>
    <name evidence="4" type="primary">typA</name>
    <name evidence="4" type="ORF">R5W23_001288</name>
</gene>
<dbReference type="Pfam" id="PF03144">
    <property type="entry name" value="GTP_EFTU_D2"/>
    <property type="match status" value="1"/>
</dbReference>
<dbReference type="InterPro" id="IPR000640">
    <property type="entry name" value="EFG_V-like"/>
</dbReference>
<sequence length="609" mass="67239">MKRNDIRNVAVIAHVDHGKTTLVDQMLRQSGLFRSEELDKLVGGQHGLIMDSNDQERERGITILAKNCGIRIGDVKVNLVDTPGHADFGGEVERILKMADGAFVLVDSAEGPLPQTRFVLKKAFAAGLKPIVIINKIDRPDARITDVHALMFDLFIELGADDDTASFPIIYASGRAGIATTDMAVEPKDLSPLFDAILNNVPAPDVDQDAPLQMQVMALQYDEFKGKIAIGRVFAGKIRKNQKVSVVKQKDGTVFPDTIVQVLEFDRLAKREVEEVRAGDICAVVGIDDADIGDTICEFDKPKALPPLTIDEPTLDMVFRVNDSPFASRDGKPLTSRELRDRLEKELQHNVALRVAPGERESEFIVSGRGLLHLGVLLETMRREGSEVAVGKPRVIMKEIDGQKMEPYEHLVVEVPAEHQNSIMRLVLERSGEFQRMETHGNTMQVEFHIPARSLIGLRTRMLTATQGTAIMHHNFLDYRPAKGAAPGRATGVYLSKNTAKITAYAIDGLSGTLFVSPGDEVYEGQIVGEHGRDNDLVVNVTEMKPLTNMRASGSDAKASIKPAVNFSMEMALEYIEDDELVEITPAGIRMRKILLKEGDRKRSGRQNK</sequence>
<accession>A0ABU5EYR6</accession>
<evidence type="ECO:0000256" key="2">
    <source>
        <dbReference type="ARBA" id="ARBA00035722"/>
    </source>
</evidence>
<keyword evidence="1" id="KW-0547">Nucleotide-binding</keyword>
<dbReference type="SMART" id="SM00838">
    <property type="entry name" value="EFG_C"/>
    <property type="match status" value="1"/>
</dbReference>
<protein>
    <recommendedName>
        <fullName evidence="2">50S ribosomal subunit assembly factor BipA</fullName>
    </recommendedName>
</protein>
<comment type="caution">
    <text evidence="4">The sequence shown here is derived from an EMBL/GenBank/DDBJ whole genome shotgun (WGS) entry which is preliminary data.</text>
</comment>
<dbReference type="Pfam" id="PF00009">
    <property type="entry name" value="GTP_EFTU"/>
    <property type="match status" value="1"/>
</dbReference>
<dbReference type="CDD" id="cd03691">
    <property type="entry name" value="BipA_TypA_II"/>
    <property type="match status" value="1"/>
</dbReference>
<dbReference type="InterPro" id="IPR000795">
    <property type="entry name" value="T_Tr_GTP-bd_dom"/>
</dbReference>
<dbReference type="Gene3D" id="2.40.30.10">
    <property type="entry name" value="Translation factors"/>
    <property type="match status" value="1"/>
</dbReference>
<dbReference type="Gene3D" id="3.30.70.870">
    <property type="entry name" value="Elongation Factor G (Translational Gtpase), domain 3"/>
    <property type="match status" value="1"/>
</dbReference>
<dbReference type="InterPro" id="IPR047042">
    <property type="entry name" value="BipA_II"/>
</dbReference>
<dbReference type="Gene3D" id="2.40.50.250">
    <property type="entry name" value="bipa protein"/>
    <property type="match status" value="1"/>
</dbReference>
<dbReference type="NCBIfam" id="TIGR01394">
    <property type="entry name" value="TypA_BipA"/>
    <property type="match status" value="1"/>
</dbReference>
<dbReference type="InterPro" id="IPR009000">
    <property type="entry name" value="Transl_B-barrel_sf"/>
</dbReference>
<dbReference type="Proteomes" id="UP001272242">
    <property type="component" value="Unassembled WGS sequence"/>
</dbReference>
<dbReference type="PRINTS" id="PR00315">
    <property type="entry name" value="ELONGATNFCT"/>
</dbReference>
<dbReference type="Pfam" id="PF00679">
    <property type="entry name" value="EFG_C"/>
    <property type="match status" value="1"/>
</dbReference>
<evidence type="ECO:0000313" key="5">
    <source>
        <dbReference type="Proteomes" id="UP001272242"/>
    </source>
</evidence>
<dbReference type="InterPro" id="IPR048876">
    <property type="entry name" value="BipA_C"/>
</dbReference>
<dbReference type="InterPro" id="IPR006298">
    <property type="entry name" value="BipA"/>
</dbReference>
<evidence type="ECO:0000313" key="4">
    <source>
        <dbReference type="EMBL" id="MDY3560063.1"/>
    </source>
</evidence>
<dbReference type="InterPro" id="IPR035647">
    <property type="entry name" value="EFG_III/V"/>
</dbReference>
<dbReference type="InterPro" id="IPR005225">
    <property type="entry name" value="Small_GTP-bd"/>
</dbReference>
<dbReference type="PANTHER" id="PTHR42908:SF8">
    <property type="entry name" value="TR-TYPE G DOMAIN-CONTAINING PROTEIN"/>
    <property type="match status" value="1"/>
</dbReference>
<dbReference type="CDD" id="cd01891">
    <property type="entry name" value="TypA_BipA"/>
    <property type="match status" value="1"/>
</dbReference>
<reference evidence="5" key="1">
    <citation type="journal article" date="2023" name="Mar. Drugs">
        <title>Gemmata algarum, a Novel Planctomycete Isolated from an Algal Mat, Displays Antimicrobial Activity.</title>
        <authorList>
            <person name="Kumar G."/>
            <person name="Kallscheuer N."/>
            <person name="Kashif M."/>
            <person name="Ahamad S."/>
            <person name="Jagadeeshwari U."/>
            <person name="Pannikurungottu S."/>
            <person name="Haufschild T."/>
            <person name="Kabuu M."/>
            <person name="Sasikala C."/>
            <person name="Jogler C."/>
            <person name="Ramana C."/>
        </authorList>
    </citation>
    <scope>NUCLEOTIDE SEQUENCE [LARGE SCALE GENOMIC DNA]</scope>
    <source>
        <strain evidence="5">JC673</strain>
    </source>
</reference>
<dbReference type="SUPFAM" id="SSF54980">
    <property type="entry name" value="EF-G C-terminal domain-like"/>
    <property type="match status" value="2"/>
</dbReference>
<dbReference type="Gene3D" id="3.40.50.300">
    <property type="entry name" value="P-loop containing nucleotide triphosphate hydrolases"/>
    <property type="match status" value="1"/>
</dbReference>
<dbReference type="CDD" id="cd16263">
    <property type="entry name" value="BipA_III"/>
    <property type="match status" value="1"/>
</dbReference>
<evidence type="ECO:0000259" key="3">
    <source>
        <dbReference type="PROSITE" id="PS51722"/>
    </source>
</evidence>
<dbReference type="InterPro" id="IPR004161">
    <property type="entry name" value="EFTu-like_2"/>
</dbReference>
<dbReference type="InterPro" id="IPR042116">
    <property type="entry name" value="TypA/BipA_C"/>
</dbReference>
<organism evidence="4 5">
    <name type="scientific">Gemmata algarum</name>
    <dbReference type="NCBI Taxonomy" id="2975278"/>
    <lineage>
        <taxon>Bacteria</taxon>
        <taxon>Pseudomonadati</taxon>
        <taxon>Planctomycetota</taxon>
        <taxon>Planctomycetia</taxon>
        <taxon>Gemmatales</taxon>
        <taxon>Gemmataceae</taxon>
        <taxon>Gemmata</taxon>
    </lineage>
</organism>
<dbReference type="PROSITE" id="PS51722">
    <property type="entry name" value="G_TR_2"/>
    <property type="match status" value="1"/>
</dbReference>
<keyword evidence="5" id="KW-1185">Reference proteome</keyword>